<dbReference type="InterPro" id="IPR041426">
    <property type="entry name" value="Mos1_HTH"/>
</dbReference>
<evidence type="ECO:0000259" key="1">
    <source>
        <dbReference type="Pfam" id="PF17906"/>
    </source>
</evidence>
<protein>
    <submittedName>
        <fullName evidence="3">Mos1 transposase HTH domain-containing protein</fullName>
    </submittedName>
</protein>
<dbReference type="AlphaFoldDB" id="A0A915DQH1"/>
<feature type="domain" description="Mos1 transposase HTH" evidence="1">
    <location>
        <begin position="13"/>
        <end position="57"/>
    </location>
</feature>
<reference evidence="3" key="1">
    <citation type="submission" date="2022-11" db="UniProtKB">
        <authorList>
            <consortium name="WormBaseParasite"/>
        </authorList>
    </citation>
    <scope>IDENTIFICATION</scope>
</reference>
<dbReference type="WBParaSite" id="jg21837">
    <property type="protein sequence ID" value="jg21837"/>
    <property type="gene ID" value="jg21837"/>
</dbReference>
<sequence>MTDMRADETFMAHCLLYEFDQGSSASQAYQKLYKLYGHLTTKESNCERYFKQFKSGNFSFQDIFFSDSEGEDEEDQYVIPAKKLRVSGESVTKALKIPLDVLVDILKFLPRKSLSILEETNSLLYDTCRKHVTTLHLIKASLRLHTPFEADLVYLQTWERKEITDLIQFNAPKFHKSTWSDDSHSDVYIKNCELIAQNKCGYNAKTILKLLEGNLEELYINKVDDFNGCEIDTLIEQCKKNFESADQPKKYIVIIRAEDCPEYCMSYEPPAAFIVSTMSLMKS</sequence>
<dbReference type="Pfam" id="PF17906">
    <property type="entry name" value="HTH_48"/>
    <property type="match status" value="1"/>
</dbReference>
<evidence type="ECO:0000313" key="3">
    <source>
        <dbReference type="WBParaSite" id="jg21837"/>
    </source>
</evidence>
<evidence type="ECO:0000313" key="2">
    <source>
        <dbReference type="Proteomes" id="UP000887574"/>
    </source>
</evidence>
<dbReference type="Proteomes" id="UP000887574">
    <property type="component" value="Unplaced"/>
</dbReference>
<keyword evidence="2" id="KW-1185">Reference proteome</keyword>
<accession>A0A915DQH1</accession>
<dbReference type="Gene3D" id="1.10.10.1450">
    <property type="match status" value="1"/>
</dbReference>
<proteinExistence type="predicted"/>
<name>A0A915DQH1_9BILA</name>
<organism evidence="2 3">
    <name type="scientific">Ditylenchus dipsaci</name>
    <dbReference type="NCBI Taxonomy" id="166011"/>
    <lineage>
        <taxon>Eukaryota</taxon>
        <taxon>Metazoa</taxon>
        <taxon>Ecdysozoa</taxon>
        <taxon>Nematoda</taxon>
        <taxon>Chromadorea</taxon>
        <taxon>Rhabditida</taxon>
        <taxon>Tylenchina</taxon>
        <taxon>Tylenchomorpha</taxon>
        <taxon>Sphaerularioidea</taxon>
        <taxon>Anguinidae</taxon>
        <taxon>Anguininae</taxon>
        <taxon>Ditylenchus</taxon>
    </lineage>
</organism>